<dbReference type="AlphaFoldDB" id="A0A2N1IW11"/>
<dbReference type="EMBL" id="PJCG01000008">
    <property type="protein sequence ID" value="PKI24934.1"/>
    <property type="molecule type" value="Genomic_DNA"/>
</dbReference>
<dbReference type="Proteomes" id="UP000233399">
    <property type="component" value="Unassembled WGS sequence"/>
</dbReference>
<organism evidence="1 2">
    <name type="scientific">Pseudomonas monteilii</name>
    <dbReference type="NCBI Taxonomy" id="76759"/>
    <lineage>
        <taxon>Bacteria</taxon>
        <taxon>Pseudomonadati</taxon>
        <taxon>Pseudomonadota</taxon>
        <taxon>Gammaproteobacteria</taxon>
        <taxon>Pseudomonadales</taxon>
        <taxon>Pseudomonadaceae</taxon>
        <taxon>Pseudomonas</taxon>
    </lineage>
</organism>
<accession>A0A2N1IW11</accession>
<evidence type="ECO:0000313" key="1">
    <source>
        <dbReference type="EMBL" id="PKI24934.1"/>
    </source>
</evidence>
<proteinExistence type="predicted"/>
<name>A0A2N1IW11_9PSED</name>
<gene>
    <name evidence="1" type="ORF">CXB65_06560</name>
</gene>
<comment type="caution">
    <text evidence="1">The sequence shown here is derived from an EMBL/GenBank/DDBJ whole genome shotgun (WGS) entry which is preliminary data.</text>
</comment>
<dbReference type="RefSeq" id="WP_101196142.1">
    <property type="nucleotide sequence ID" value="NZ_PJCG01000008.1"/>
</dbReference>
<reference evidence="1 2" key="1">
    <citation type="submission" date="2017-12" db="EMBL/GenBank/DDBJ databases">
        <title>Isolation and characterization of an aerobic denitrifying Pseudomonas monteilii CY06 from aquaculture ponds.</title>
        <authorList>
            <person name="Ma Q."/>
            <person name="Cai Y."/>
            <person name="He Z."/>
        </authorList>
    </citation>
    <scope>NUCLEOTIDE SEQUENCE [LARGE SCALE GENOMIC DNA]</scope>
    <source>
        <strain evidence="1 2">CY06</strain>
    </source>
</reference>
<evidence type="ECO:0000313" key="2">
    <source>
        <dbReference type="Proteomes" id="UP000233399"/>
    </source>
</evidence>
<sequence length="69" mass="7622">MKLTIGAADLESDILLREALTAYRTYKEADERGVPLEEVRKLGLLFESLIQGVIDSHFLVAGLPPSTIH</sequence>
<protein>
    <submittedName>
        <fullName evidence="1">Uncharacterized protein</fullName>
    </submittedName>
</protein>